<accession>A0A8H8X0K4</accession>
<evidence type="ECO:0000256" key="1">
    <source>
        <dbReference type="SAM" id="Phobius"/>
    </source>
</evidence>
<dbReference type="Proteomes" id="UP000663508">
    <property type="component" value="Plasmid pVL1_3"/>
</dbReference>
<dbReference type="KEGG" id="mind:mvi_64620"/>
<name>A0A8H8X0K4_9HYPH</name>
<organism evidence="3 4">
    <name type="scientific">Methylobacterium indicum</name>
    <dbReference type="NCBI Taxonomy" id="1775910"/>
    <lineage>
        <taxon>Bacteria</taxon>
        <taxon>Pseudomonadati</taxon>
        <taxon>Pseudomonadota</taxon>
        <taxon>Alphaproteobacteria</taxon>
        <taxon>Hyphomicrobiales</taxon>
        <taxon>Methylobacteriaceae</taxon>
        <taxon>Methylobacterium</taxon>
    </lineage>
</organism>
<keyword evidence="1" id="KW-1133">Transmembrane helix</keyword>
<feature type="transmembrane region" description="Helical" evidence="1">
    <location>
        <begin position="69"/>
        <end position="88"/>
    </location>
</feature>
<sequence length="137" mass="13790">MNFKDIYYRAAVSMTMLSTSAMAALAQASGGSSTTGDAAAPVEFLKNARSKAANSALNASSISTGGNNVVIVLSVIFAIAGFALAGFSGIKIYKASQDENSREDGGRSVIAFVVGCGVAITGIVVGTVTNYMTGTSS</sequence>
<evidence type="ECO:0000256" key="2">
    <source>
        <dbReference type="SAM" id="SignalP"/>
    </source>
</evidence>
<evidence type="ECO:0000313" key="4">
    <source>
        <dbReference type="Proteomes" id="UP000663508"/>
    </source>
</evidence>
<reference evidence="3" key="1">
    <citation type="submission" date="2020-11" db="EMBL/GenBank/DDBJ databases">
        <title>Complete genome sequence of a novel pathogenic Methylobacterium strain isolated from rice in Vietnam.</title>
        <authorList>
            <person name="Lai K."/>
            <person name="Okazaki S."/>
            <person name="Higashi K."/>
            <person name="Mori H."/>
            <person name="Toyoda A."/>
            <person name="Kurokawa K."/>
        </authorList>
    </citation>
    <scope>NUCLEOTIDE SEQUENCE</scope>
    <source>
        <strain evidence="3">VL1</strain>
        <plasmid evidence="3">pVL1_3</plasmid>
    </source>
</reference>
<feature type="signal peptide" evidence="2">
    <location>
        <begin position="1"/>
        <end position="23"/>
    </location>
</feature>
<evidence type="ECO:0008006" key="5">
    <source>
        <dbReference type="Google" id="ProtNLM"/>
    </source>
</evidence>
<dbReference type="AlphaFoldDB" id="A0A8H8X0K4"/>
<geneLocation type="plasmid" evidence="3 4">
    <name>pVL1_3</name>
</geneLocation>
<feature type="chain" id="PRO_5034818238" description="DUF4134 domain-containing protein" evidence="2">
    <location>
        <begin position="24"/>
        <end position="137"/>
    </location>
</feature>
<proteinExistence type="predicted"/>
<gene>
    <name evidence="3" type="ORF">mvi_64620</name>
</gene>
<dbReference type="EMBL" id="AP024148">
    <property type="protein sequence ID" value="BCM88001.1"/>
    <property type="molecule type" value="Genomic_DNA"/>
</dbReference>
<keyword evidence="1" id="KW-0472">Membrane</keyword>
<feature type="transmembrane region" description="Helical" evidence="1">
    <location>
        <begin position="109"/>
        <end position="132"/>
    </location>
</feature>
<keyword evidence="2" id="KW-0732">Signal</keyword>
<protein>
    <recommendedName>
        <fullName evidence="5">DUF4134 domain-containing protein</fullName>
    </recommendedName>
</protein>
<keyword evidence="3" id="KW-0614">Plasmid</keyword>
<evidence type="ECO:0000313" key="3">
    <source>
        <dbReference type="EMBL" id="BCM88001.1"/>
    </source>
</evidence>
<keyword evidence="1" id="KW-0812">Transmembrane</keyword>